<dbReference type="AlphaFoldDB" id="A0A941IG26"/>
<keyword evidence="3" id="KW-0804">Transcription</keyword>
<reference evidence="6" key="1">
    <citation type="submission" date="2021-04" db="EMBL/GenBank/DDBJ databases">
        <title>Genome based classification of Actinospica acidithermotolerans sp. nov., an actinobacterium isolated from an Indonesian hot spring.</title>
        <authorList>
            <person name="Kusuma A.B."/>
            <person name="Putra K.E."/>
            <person name="Nafisah S."/>
            <person name="Loh J."/>
            <person name="Nouioui I."/>
            <person name="Goodfellow M."/>
        </authorList>
    </citation>
    <scope>NUCLEOTIDE SEQUENCE</scope>
    <source>
        <strain evidence="6">MGRD01-02</strain>
    </source>
</reference>
<sequence>MSESENATAPSPKPQSARGRGPATLRSIASVVGVSPSAVSMALADHPRIGRETKEAVRAAARDLGYVANSAGRALRAGRSTSIAVVVPNTAQHVFGHPYFMHLLVGVNEAANAQDTAVLISTNPATDHDPAAYDRILRSQAAAGAIIASAAINDPNVSRMVDGGLPVVLIGRYPHLPHAVSVGMDDVAGAAAATRHLIAEHGLRRIGHISGPLEHQTALDRYQGFRDAIAESPEPCVQSLAVGDFSEEAGRACAAQLLDGMPGLQAIFAANDEMAYGALLELRSRGLRVPQDVALVGYDDFGVSRLTTPAITTVRVPAEELGRRAARRLFDLIDGAAEPVTHENVPIELVARESCGCPPD</sequence>
<proteinExistence type="predicted"/>
<accession>A0A941IG26</accession>
<dbReference type="PANTHER" id="PTHR30146">
    <property type="entry name" value="LACI-RELATED TRANSCRIPTIONAL REPRESSOR"/>
    <property type="match status" value="1"/>
</dbReference>
<dbReference type="CDD" id="cd06267">
    <property type="entry name" value="PBP1_LacI_sugar_binding-like"/>
    <property type="match status" value="1"/>
</dbReference>
<dbReference type="Gene3D" id="3.40.50.2300">
    <property type="match status" value="2"/>
</dbReference>
<keyword evidence="2 6" id="KW-0238">DNA-binding</keyword>
<evidence type="ECO:0000313" key="7">
    <source>
        <dbReference type="Proteomes" id="UP000676325"/>
    </source>
</evidence>
<evidence type="ECO:0000259" key="5">
    <source>
        <dbReference type="PROSITE" id="PS50932"/>
    </source>
</evidence>
<dbReference type="SMART" id="SM00354">
    <property type="entry name" value="HTH_LACI"/>
    <property type="match status" value="1"/>
</dbReference>
<evidence type="ECO:0000256" key="3">
    <source>
        <dbReference type="ARBA" id="ARBA00023163"/>
    </source>
</evidence>
<dbReference type="EMBL" id="JAGSOH010000026">
    <property type="protein sequence ID" value="MBR7826980.1"/>
    <property type="molecule type" value="Genomic_DNA"/>
</dbReference>
<organism evidence="6 7">
    <name type="scientific">Actinospica acidithermotolerans</name>
    <dbReference type="NCBI Taxonomy" id="2828514"/>
    <lineage>
        <taxon>Bacteria</taxon>
        <taxon>Bacillati</taxon>
        <taxon>Actinomycetota</taxon>
        <taxon>Actinomycetes</taxon>
        <taxon>Catenulisporales</taxon>
        <taxon>Actinospicaceae</taxon>
        <taxon>Actinospica</taxon>
    </lineage>
</organism>
<dbReference type="Pfam" id="PF00356">
    <property type="entry name" value="LacI"/>
    <property type="match status" value="1"/>
</dbReference>
<dbReference type="InterPro" id="IPR028082">
    <property type="entry name" value="Peripla_BP_I"/>
</dbReference>
<evidence type="ECO:0000256" key="4">
    <source>
        <dbReference type="SAM" id="MobiDB-lite"/>
    </source>
</evidence>
<dbReference type="CDD" id="cd01392">
    <property type="entry name" value="HTH_LacI"/>
    <property type="match status" value="1"/>
</dbReference>
<dbReference type="GO" id="GO:0003700">
    <property type="term" value="F:DNA-binding transcription factor activity"/>
    <property type="evidence" value="ECO:0007669"/>
    <property type="project" value="TreeGrafter"/>
</dbReference>
<evidence type="ECO:0000256" key="1">
    <source>
        <dbReference type="ARBA" id="ARBA00023015"/>
    </source>
</evidence>
<dbReference type="InterPro" id="IPR046335">
    <property type="entry name" value="LacI/GalR-like_sensor"/>
</dbReference>
<keyword evidence="1" id="KW-0805">Transcription regulation</keyword>
<dbReference type="Gene3D" id="1.10.260.40">
    <property type="entry name" value="lambda repressor-like DNA-binding domains"/>
    <property type="match status" value="1"/>
</dbReference>
<dbReference type="Proteomes" id="UP000676325">
    <property type="component" value="Unassembled WGS sequence"/>
</dbReference>
<comment type="caution">
    <text evidence="6">The sequence shown here is derived from an EMBL/GenBank/DDBJ whole genome shotgun (WGS) entry which is preliminary data.</text>
</comment>
<dbReference type="GO" id="GO:0000976">
    <property type="term" value="F:transcription cis-regulatory region binding"/>
    <property type="evidence" value="ECO:0007669"/>
    <property type="project" value="TreeGrafter"/>
</dbReference>
<dbReference type="SUPFAM" id="SSF53822">
    <property type="entry name" value="Periplasmic binding protein-like I"/>
    <property type="match status" value="1"/>
</dbReference>
<dbReference type="SUPFAM" id="SSF47413">
    <property type="entry name" value="lambda repressor-like DNA-binding domains"/>
    <property type="match status" value="1"/>
</dbReference>
<evidence type="ECO:0000313" key="6">
    <source>
        <dbReference type="EMBL" id="MBR7826980.1"/>
    </source>
</evidence>
<feature type="region of interest" description="Disordered" evidence="4">
    <location>
        <begin position="1"/>
        <end position="23"/>
    </location>
</feature>
<keyword evidence="7" id="KW-1185">Reference proteome</keyword>
<evidence type="ECO:0000256" key="2">
    <source>
        <dbReference type="ARBA" id="ARBA00023125"/>
    </source>
</evidence>
<feature type="domain" description="HTH lacI-type" evidence="5">
    <location>
        <begin position="23"/>
        <end position="77"/>
    </location>
</feature>
<dbReference type="InterPro" id="IPR010982">
    <property type="entry name" value="Lambda_DNA-bd_dom_sf"/>
</dbReference>
<dbReference type="InterPro" id="IPR000843">
    <property type="entry name" value="HTH_LacI"/>
</dbReference>
<dbReference type="Pfam" id="PF13377">
    <property type="entry name" value="Peripla_BP_3"/>
    <property type="match status" value="1"/>
</dbReference>
<dbReference type="PANTHER" id="PTHR30146:SF109">
    <property type="entry name" value="HTH-TYPE TRANSCRIPTIONAL REGULATOR GALS"/>
    <property type="match status" value="1"/>
</dbReference>
<gene>
    <name evidence="6" type="ORF">KDK95_11750</name>
</gene>
<dbReference type="RefSeq" id="WP_212518124.1">
    <property type="nucleotide sequence ID" value="NZ_JAGSOH010000026.1"/>
</dbReference>
<protein>
    <submittedName>
        <fullName evidence="6">LacI family DNA-binding transcriptional regulator</fullName>
    </submittedName>
</protein>
<dbReference type="PROSITE" id="PS50932">
    <property type="entry name" value="HTH_LACI_2"/>
    <property type="match status" value="1"/>
</dbReference>
<name>A0A941IG26_9ACTN</name>